<name>A0ABP8DB18_9ACTN</name>
<proteinExistence type="predicted"/>
<protein>
    <submittedName>
        <fullName evidence="1">Uncharacterized protein</fullName>
    </submittedName>
</protein>
<evidence type="ECO:0000313" key="1">
    <source>
        <dbReference type="EMBL" id="GAA4251687.1"/>
    </source>
</evidence>
<dbReference type="EMBL" id="BAABAT010000011">
    <property type="protein sequence ID" value="GAA4251687.1"/>
    <property type="molecule type" value="Genomic_DNA"/>
</dbReference>
<reference evidence="2" key="1">
    <citation type="journal article" date="2019" name="Int. J. Syst. Evol. Microbiol.">
        <title>The Global Catalogue of Microorganisms (GCM) 10K type strain sequencing project: providing services to taxonomists for standard genome sequencing and annotation.</title>
        <authorList>
            <consortium name="The Broad Institute Genomics Platform"/>
            <consortium name="The Broad Institute Genome Sequencing Center for Infectious Disease"/>
            <person name="Wu L."/>
            <person name="Ma J."/>
        </authorList>
    </citation>
    <scope>NUCLEOTIDE SEQUENCE [LARGE SCALE GENOMIC DNA]</scope>
    <source>
        <strain evidence="2">JCM 17441</strain>
    </source>
</reference>
<comment type="caution">
    <text evidence="1">The sequence shown here is derived from an EMBL/GenBank/DDBJ whole genome shotgun (WGS) entry which is preliminary data.</text>
</comment>
<organism evidence="1 2">
    <name type="scientific">Dactylosporangium darangshiense</name>
    <dbReference type="NCBI Taxonomy" id="579108"/>
    <lineage>
        <taxon>Bacteria</taxon>
        <taxon>Bacillati</taxon>
        <taxon>Actinomycetota</taxon>
        <taxon>Actinomycetes</taxon>
        <taxon>Micromonosporales</taxon>
        <taxon>Micromonosporaceae</taxon>
        <taxon>Dactylosporangium</taxon>
    </lineage>
</organism>
<gene>
    <name evidence="1" type="ORF">GCM10022255_045290</name>
</gene>
<evidence type="ECO:0000313" key="2">
    <source>
        <dbReference type="Proteomes" id="UP001500620"/>
    </source>
</evidence>
<dbReference type="Proteomes" id="UP001500620">
    <property type="component" value="Unassembled WGS sequence"/>
</dbReference>
<keyword evidence="2" id="KW-1185">Reference proteome</keyword>
<sequence length="123" mass="13891">MWWPHRGRGRPQDDGVAEVDRVDVAWGVWSHERRLGNLAVTGVGQFVAIVKNRLKRIQYRPPPDQFRHLHWHDPRPGILVPLSMKSPVSGYFGVLSALVHCTVGDVLCLLRPRHVRIPALVGG</sequence>
<accession>A0ABP8DB18</accession>